<evidence type="ECO:0000256" key="4">
    <source>
        <dbReference type="ARBA" id="ARBA00022490"/>
    </source>
</evidence>
<dbReference type="RefSeq" id="WP_346051110.1">
    <property type="nucleotide sequence ID" value="NZ_JAYGII010000010.1"/>
</dbReference>
<gene>
    <name evidence="7" type="ORF">VCB98_06600</name>
</gene>
<sequence length="146" mass="15927">MSVYKHILVATDLAEESAQVLERAKTVARATDGRISLLHVVEYVPVDPAGEALLPPPVDMEEELIDSARERLQKLVDSLDLKVDKCLVKVGQTKAEIKRIAGDIGADLIVLGSRERHGLALLMGGTERSVVHNAPCDVLTVRLRDD</sequence>
<evidence type="ECO:0000259" key="6">
    <source>
        <dbReference type="Pfam" id="PF00582"/>
    </source>
</evidence>
<comment type="caution">
    <text evidence="7">The sequence shown here is derived from an EMBL/GenBank/DDBJ whole genome shotgun (WGS) entry which is preliminary data.</text>
</comment>
<dbReference type="PANTHER" id="PTHR46268">
    <property type="entry name" value="STRESS RESPONSE PROTEIN NHAX"/>
    <property type="match status" value="1"/>
</dbReference>
<dbReference type="Gene3D" id="3.40.50.620">
    <property type="entry name" value="HUPs"/>
    <property type="match status" value="1"/>
</dbReference>
<dbReference type="EMBL" id="JAYGII010000010">
    <property type="protein sequence ID" value="MEA5445484.1"/>
    <property type="molecule type" value="Genomic_DNA"/>
</dbReference>
<evidence type="ECO:0000313" key="8">
    <source>
        <dbReference type="Proteomes" id="UP001302316"/>
    </source>
</evidence>
<comment type="subunit">
    <text evidence="3">Homodimer.</text>
</comment>
<organism evidence="7 8">
    <name type="scientific">Natronospira elongata</name>
    <dbReference type="NCBI Taxonomy" id="3110268"/>
    <lineage>
        <taxon>Bacteria</taxon>
        <taxon>Pseudomonadati</taxon>
        <taxon>Pseudomonadota</taxon>
        <taxon>Gammaproteobacteria</taxon>
        <taxon>Natronospirales</taxon>
        <taxon>Natronospiraceae</taxon>
        <taxon>Natronospira</taxon>
    </lineage>
</organism>
<evidence type="ECO:0000256" key="5">
    <source>
        <dbReference type="PIRNR" id="PIRNR006276"/>
    </source>
</evidence>
<evidence type="ECO:0000313" key="7">
    <source>
        <dbReference type="EMBL" id="MEA5445484.1"/>
    </source>
</evidence>
<dbReference type="InterPro" id="IPR006016">
    <property type="entry name" value="UspA"/>
</dbReference>
<comment type="subcellular location">
    <subcellularLocation>
        <location evidence="1 5">Cytoplasm</location>
    </subcellularLocation>
</comment>
<dbReference type="InterPro" id="IPR014729">
    <property type="entry name" value="Rossmann-like_a/b/a_fold"/>
</dbReference>
<protein>
    <recommendedName>
        <fullName evidence="5">Universal stress protein</fullName>
    </recommendedName>
</protein>
<feature type="domain" description="UspA" evidence="6">
    <location>
        <begin position="4"/>
        <end position="142"/>
    </location>
</feature>
<dbReference type="Proteomes" id="UP001302316">
    <property type="component" value="Unassembled WGS sequence"/>
</dbReference>
<dbReference type="GO" id="GO:0005737">
    <property type="term" value="C:cytoplasm"/>
    <property type="evidence" value="ECO:0007669"/>
    <property type="project" value="UniProtKB-SubCell"/>
</dbReference>
<accession>A0AAP6MJX2</accession>
<name>A0AAP6MJX2_9GAMM</name>
<dbReference type="InterPro" id="IPR006015">
    <property type="entry name" value="Universal_stress_UspA"/>
</dbReference>
<comment type="similarity">
    <text evidence="2 5">Belongs to the universal stress protein A family.</text>
</comment>
<keyword evidence="4 5" id="KW-0963">Cytoplasm</keyword>
<evidence type="ECO:0000256" key="2">
    <source>
        <dbReference type="ARBA" id="ARBA00008791"/>
    </source>
</evidence>
<dbReference type="SUPFAM" id="SSF52402">
    <property type="entry name" value="Adenine nucleotide alpha hydrolases-like"/>
    <property type="match status" value="1"/>
</dbReference>
<evidence type="ECO:0000256" key="3">
    <source>
        <dbReference type="ARBA" id="ARBA00011738"/>
    </source>
</evidence>
<dbReference type="PANTHER" id="PTHR46268:SF23">
    <property type="entry name" value="UNIVERSAL STRESS PROTEIN A-RELATED"/>
    <property type="match status" value="1"/>
</dbReference>
<evidence type="ECO:0000256" key="1">
    <source>
        <dbReference type="ARBA" id="ARBA00004496"/>
    </source>
</evidence>
<proteinExistence type="inferred from homology"/>
<reference evidence="7 8" key="1">
    <citation type="submission" date="2023-12" db="EMBL/GenBank/DDBJ databases">
        <title>Whole-genome sequencing of halo(alkali)philic microorganisms from hypersaline lakes.</title>
        <authorList>
            <person name="Sorokin D.Y."/>
            <person name="Merkel A.Y."/>
            <person name="Messina E."/>
            <person name="Yakimov M."/>
        </authorList>
    </citation>
    <scope>NUCLEOTIDE SEQUENCE [LARGE SCALE GENOMIC DNA]</scope>
    <source>
        <strain evidence="7 8">AB-CW1</strain>
    </source>
</reference>
<dbReference type="PRINTS" id="PR01438">
    <property type="entry name" value="UNVRSLSTRESS"/>
</dbReference>
<dbReference type="PIRSF" id="PIRSF006276">
    <property type="entry name" value="UspA"/>
    <property type="match status" value="1"/>
</dbReference>
<dbReference type="Pfam" id="PF00582">
    <property type="entry name" value="Usp"/>
    <property type="match status" value="1"/>
</dbReference>
<keyword evidence="8" id="KW-1185">Reference proteome</keyword>
<dbReference type="AlphaFoldDB" id="A0AAP6MJX2"/>